<dbReference type="SUPFAM" id="SSF49401">
    <property type="entry name" value="Bacterial adhesins"/>
    <property type="match status" value="1"/>
</dbReference>
<accession>A0A515ESX4</accession>
<dbReference type="GO" id="GO:0009289">
    <property type="term" value="C:pilus"/>
    <property type="evidence" value="ECO:0007669"/>
    <property type="project" value="InterPro"/>
</dbReference>
<dbReference type="AlphaFoldDB" id="A0A515ESX4"/>
<evidence type="ECO:0000259" key="2">
    <source>
        <dbReference type="Pfam" id="PF00419"/>
    </source>
</evidence>
<dbReference type="Pfam" id="PF00419">
    <property type="entry name" value="Fimbrial"/>
    <property type="match status" value="1"/>
</dbReference>
<dbReference type="RefSeq" id="WP_142812919.1">
    <property type="nucleotide sequence ID" value="NZ_CP036282.1"/>
</dbReference>
<keyword evidence="4" id="KW-1185">Reference proteome</keyword>
<dbReference type="InterPro" id="IPR050263">
    <property type="entry name" value="Bact_Fimbrial_Adh_Pro"/>
</dbReference>
<evidence type="ECO:0000313" key="3">
    <source>
        <dbReference type="EMBL" id="QDL55765.1"/>
    </source>
</evidence>
<dbReference type="InterPro" id="IPR008966">
    <property type="entry name" value="Adhesion_dom_sf"/>
</dbReference>
<proteinExistence type="predicted"/>
<dbReference type="Gene3D" id="2.60.40.1090">
    <property type="entry name" value="Fimbrial-type adhesion domain"/>
    <property type="match status" value="1"/>
</dbReference>
<evidence type="ECO:0000256" key="1">
    <source>
        <dbReference type="ARBA" id="ARBA00022729"/>
    </source>
</evidence>
<dbReference type="GO" id="GO:0043709">
    <property type="term" value="P:cell adhesion involved in single-species biofilm formation"/>
    <property type="evidence" value="ECO:0007669"/>
    <property type="project" value="TreeGrafter"/>
</dbReference>
<dbReference type="Proteomes" id="UP000317365">
    <property type="component" value="Chromosome"/>
</dbReference>
<dbReference type="KEGG" id="rhg:EXZ61_17175"/>
<feature type="domain" description="Fimbrial-type adhesion" evidence="2">
    <location>
        <begin position="224"/>
        <end position="362"/>
    </location>
</feature>
<protein>
    <submittedName>
        <fullName evidence="3">Type 1 fimbrial protein</fullName>
    </submittedName>
</protein>
<dbReference type="InterPro" id="IPR036937">
    <property type="entry name" value="Adhesion_dom_fimbrial_sf"/>
</dbReference>
<gene>
    <name evidence="3" type="ORF">EXZ61_17175</name>
</gene>
<evidence type="ECO:0000313" key="4">
    <source>
        <dbReference type="Proteomes" id="UP000317365"/>
    </source>
</evidence>
<name>A0A515ESX4_9BURK</name>
<dbReference type="EMBL" id="CP036282">
    <property type="protein sequence ID" value="QDL55765.1"/>
    <property type="molecule type" value="Genomic_DNA"/>
</dbReference>
<reference evidence="4" key="1">
    <citation type="submission" date="2019-02" db="EMBL/GenBank/DDBJ databases">
        <title>Complete genome sequence of Rhodoferax sp. Gr-4.</title>
        <authorList>
            <person name="Jin L."/>
        </authorList>
    </citation>
    <scope>NUCLEOTIDE SEQUENCE [LARGE SCALE GENOMIC DNA]</scope>
    <source>
        <strain evidence="4">Gr-4</strain>
    </source>
</reference>
<organism evidence="3 4">
    <name type="scientific">Rhodoferax aquaticus</name>
    <dbReference type="NCBI Taxonomy" id="2527691"/>
    <lineage>
        <taxon>Bacteria</taxon>
        <taxon>Pseudomonadati</taxon>
        <taxon>Pseudomonadota</taxon>
        <taxon>Betaproteobacteria</taxon>
        <taxon>Burkholderiales</taxon>
        <taxon>Comamonadaceae</taxon>
        <taxon>Rhodoferax</taxon>
    </lineage>
</organism>
<dbReference type="PANTHER" id="PTHR33420:SF3">
    <property type="entry name" value="FIMBRIAL SUBUNIT ELFA"/>
    <property type="match status" value="1"/>
</dbReference>
<dbReference type="InterPro" id="IPR000259">
    <property type="entry name" value="Adhesion_dom_fimbrial"/>
</dbReference>
<keyword evidence="1" id="KW-0732">Signal</keyword>
<reference evidence="4" key="2">
    <citation type="journal article" date="2020" name="Int. J. Syst. Evol. Microbiol.">
        <title>Genomic insights into a novel species Rhodoferax aquaticus sp. nov., isolated from freshwater.</title>
        <authorList>
            <person name="Li T."/>
            <person name="Zhuo Y."/>
            <person name="Jin C.Z."/>
            <person name="Wu X."/>
            <person name="Ko S.R."/>
            <person name="Jin F.J."/>
            <person name="Ahn C.Y."/>
            <person name="Oh H.M."/>
            <person name="Lee H.G."/>
            <person name="Jin L."/>
        </authorList>
    </citation>
    <scope>NUCLEOTIDE SEQUENCE [LARGE SCALE GENOMIC DNA]</scope>
    <source>
        <strain evidence="4">Gr-4</strain>
    </source>
</reference>
<dbReference type="PANTHER" id="PTHR33420">
    <property type="entry name" value="FIMBRIAL SUBUNIT ELFA-RELATED"/>
    <property type="match status" value="1"/>
</dbReference>
<sequence>MKILIFAILKILIGSFFYVGAIHAEQCTTGGPVTLEFSPPLPPQFVLTGRSNGDVLWSGTAIVRFNGCSFSGSTKTNPRVAFVVSTGGTPGKIIVKSGTNTTPTGLSINRSAPGAVVTGLPAGCVLEEVKDTIETGLTIYCSKPIYVTDLSAVMATIPNIKISVIDNRATSSTFGDPNVTLVTIAPQKWGYIMTVANLPFAYANFKKASNTDDITVIGGGVKYVIQATCTLSPANIAVPLPDVGMNSFRRVGDAAGTTPFNLNLTGCSNGNNQFFATSKWSFTPGASQNSIANAVTSGGAVNVETQLLDANQSPISNGGTVELGVVPAGGTQLSKGFFAQYIATGPVSPGSVVGIATFTINYR</sequence>